<proteinExistence type="predicted"/>
<dbReference type="PANTHER" id="PTHR46163">
    <property type="entry name" value="TYROSINE-PROTEIN PHOSPHATASE-RELATED"/>
    <property type="match status" value="1"/>
</dbReference>
<gene>
    <name evidence="2 3" type="ORF">Bm1530</name>
    <name evidence="2" type="ORF">BM_Bm1530</name>
</gene>
<evidence type="ECO:0000313" key="2">
    <source>
        <dbReference type="EMBL" id="CDQ01275.1"/>
    </source>
</evidence>
<dbReference type="InterPro" id="IPR000242">
    <property type="entry name" value="PTP_cat"/>
</dbReference>
<feature type="domain" description="Tyrosine-protein phosphatase" evidence="1">
    <location>
        <begin position="5"/>
        <end position="52"/>
    </location>
</feature>
<evidence type="ECO:0000259" key="1">
    <source>
        <dbReference type="PROSITE" id="PS50055"/>
    </source>
</evidence>
<dbReference type="AlphaFoldDB" id="A0A0J9Y325"/>
<dbReference type="GO" id="GO:0004725">
    <property type="term" value="F:protein tyrosine phosphatase activity"/>
    <property type="evidence" value="ECO:0007669"/>
    <property type="project" value="InterPro"/>
</dbReference>
<reference evidence="2" key="1">
    <citation type="journal article" date="2007" name="Science">
        <title>Draft genome of the filarial nematode parasite Brugia malayi.</title>
        <authorList>
            <person name="Ghedin E."/>
            <person name="Wang S."/>
            <person name="Spiro D."/>
            <person name="Caler E."/>
            <person name="Zhao Q."/>
            <person name="Crabtree J."/>
            <person name="Allen J.E."/>
            <person name="Delcher A.L."/>
            <person name="Guiliano D.B."/>
            <person name="Miranda-Saavedra D."/>
            <person name="Angiuoli S.V."/>
            <person name="Creasy T."/>
            <person name="Amedeo P."/>
            <person name="Haas B."/>
            <person name="El-Sayed N.M."/>
            <person name="Wortman J.R."/>
            <person name="Feldblyum T."/>
            <person name="Tallon L."/>
            <person name="Schatz M."/>
            <person name="Shumway M."/>
            <person name="Koo H."/>
            <person name="Salzberg S.L."/>
            <person name="Schobel S."/>
            <person name="Pertea M."/>
            <person name="Pop M."/>
            <person name="White O."/>
            <person name="Barton G.J."/>
            <person name="Carlow C.K."/>
            <person name="Crawford M.J."/>
            <person name="Daub J."/>
            <person name="Dimmic M.W."/>
            <person name="Estes C.F."/>
            <person name="Foster J.M."/>
            <person name="Ganatra M."/>
            <person name="Gregory W.F."/>
            <person name="Johnson N.M."/>
            <person name="Jin J."/>
            <person name="Komuniecki R."/>
            <person name="Korf I."/>
            <person name="Kumar S."/>
            <person name="Laney S."/>
            <person name="Li B.W."/>
            <person name="Li W."/>
            <person name="Lindblom T.H."/>
            <person name="Lustigman S."/>
            <person name="Ma D."/>
            <person name="Maina C.V."/>
            <person name="Martin D.M."/>
            <person name="McCarter J.P."/>
            <person name="McReynolds L."/>
            <person name="Mitreva M."/>
            <person name="Nutman T.B."/>
            <person name="Parkinson J."/>
            <person name="Peregrin-Alvarez J.M."/>
            <person name="Poole C."/>
            <person name="Ren Q."/>
            <person name="Saunders L."/>
            <person name="Sluder A.E."/>
            <person name="Smith K."/>
            <person name="Stanke M."/>
            <person name="Unnasch T.R."/>
            <person name="Ware J."/>
            <person name="Wei A.D."/>
            <person name="Weil G."/>
            <person name="Williams D.J."/>
            <person name="Zhang Y."/>
            <person name="Williams S.A."/>
            <person name="Fraser-Liggett C."/>
            <person name="Slatko B."/>
            <person name="Blaxter M.L."/>
            <person name="Scott A.L."/>
        </authorList>
    </citation>
    <scope>NUCLEOTIDE SEQUENCE</scope>
    <source>
        <strain evidence="2">FR3</strain>
    </source>
</reference>
<name>A0A0J9Y325_BRUMA</name>
<dbReference type="Pfam" id="PF00102">
    <property type="entry name" value="Y_phosphatase"/>
    <property type="match status" value="1"/>
</dbReference>
<dbReference type="WormBase" id="Bm1530">
    <property type="protein sequence ID" value="BM45283"/>
    <property type="gene ID" value="WBGene00221791"/>
</dbReference>
<evidence type="ECO:0000313" key="3">
    <source>
        <dbReference type="WormBase" id="Bm1530"/>
    </source>
</evidence>
<dbReference type="Gene3D" id="3.90.190.10">
    <property type="entry name" value="Protein tyrosine phosphatase superfamily"/>
    <property type="match status" value="1"/>
</dbReference>
<reference evidence="2" key="2">
    <citation type="submission" date="2012-12" db="EMBL/GenBank/DDBJ databases">
        <authorList>
            <person name="Gao Y.W."/>
            <person name="Fan S.T."/>
            <person name="Sun H.T."/>
            <person name="Wang Z."/>
            <person name="Gao X.L."/>
            <person name="Li Y.G."/>
            <person name="Wang T.C."/>
            <person name="Zhang K."/>
            <person name="Xu W.W."/>
            <person name="Yu Z.J."/>
            <person name="Xia X.Z."/>
        </authorList>
    </citation>
    <scope>NUCLEOTIDE SEQUENCE</scope>
    <source>
        <strain evidence="2">FR3</strain>
    </source>
</reference>
<dbReference type="SUPFAM" id="SSF52799">
    <property type="entry name" value="(Phosphotyrosine protein) phosphatases II"/>
    <property type="match status" value="1"/>
</dbReference>
<dbReference type="InterPro" id="IPR052782">
    <property type="entry name" value="Oocyte-zygote_transition_reg"/>
</dbReference>
<dbReference type="EMBL" id="LN857020">
    <property type="protein sequence ID" value="CDQ01275.1"/>
    <property type="molecule type" value="Genomic_DNA"/>
</dbReference>
<dbReference type="InterPro" id="IPR029021">
    <property type="entry name" value="Prot-tyrosine_phosphatase-like"/>
</dbReference>
<sequence>MFELDVICIDKTRVVLQEGESDYIHVNHVKGDPFLNSFICTQGPMKITVNDF</sequence>
<protein>
    <submittedName>
        <fullName evidence="2">Bm1530</fullName>
    </submittedName>
</protein>
<organism evidence="2">
    <name type="scientific">Brugia malayi</name>
    <name type="common">Filarial nematode worm</name>
    <dbReference type="NCBI Taxonomy" id="6279"/>
    <lineage>
        <taxon>Eukaryota</taxon>
        <taxon>Metazoa</taxon>
        <taxon>Ecdysozoa</taxon>
        <taxon>Nematoda</taxon>
        <taxon>Chromadorea</taxon>
        <taxon>Rhabditida</taxon>
        <taxon>Spirurina</taxon>
        <taxon>Spiruromorpha</taxon>
        <taxon>Filarioidea</taxon>
        <taxon>Onchocercidae</taxon>
        <taxon>Brugia</taxon>
    </lineage>
</organism>
<dbReference type="PROSITE" id="PS50055">
    <property type="entry name" value="TYR_PHOSPHATASE_PTP"/>
    <property type="match status" value="1"/>
</dbReference>
<accession>A0A0J9Y325</accession>